<dbReference type="InterPro" id="IPR001584">
    <property type="entry name" value="Integrase_cat-core"/>
</dbReference>
<dbReference type="FunFam" id="1.10.340.70:FF:000001">
    <property type="entry name" value="Retrovirus-related Pol polyprotein from transposon gypsy-like Protein"/>
    <property type="match status" value="1"/>
</dbReference>
<dbReference type="Gene3D" id="3.10.10.10">
    <property type="entry name" value="HIV Type 1 Reverse Transcriptase, subunit A, domain 1"/>
    <property type="match status" value="1"/>
</dbReference>
<dbReference type="InterPro" id="IPR036397">
    <property type="entry name" value="RNaseH_sf"/>
</dbReference>
<dbReference type="Pfam" id="PF22938">
    <property type="entry name" value="Integrase_p58_C"/>
    <property type="match status" value="1"/>
</dbReference>
<dbReference type="InterPro" id="IPR043502">
    <property type="entry name" value="DNA/RNA_pol_sf"/>
</dbReference>
<dbReference type="Gene3D" id="3.30.420.10">
    <property type="entry name" value="Ribonuclease H-like superfamily/Ribonuclease H"/>
    <property type="match status" value="1"/>
</dbReference>
<proteinExistence type="predicted"/>
<dbReference type="SUPFAM" id="SSF56672">
    <property type="entry name" value="DNA/RNA polymerases"/>
    <property type="match status" value="1"/>
</dbReference>
<accession>A0A8C2CBN8</accession>
<reference evidence="3" key="1">
    <citation type="submission" date="2025-08" db="UniProtKB">
        <authorList>
            <consortium name="Ensembl"/>
        </authorList>
    </citation>
    <scope>IDENTIFICATION</scope>
</reference>
<dbReference type="InterPro" id="IPR041588">
    <property type="entry name" value="Integrase_H2C2"/>
</dbReference>
<dbReference type="FunFam" id="3.30.420.10:FF:000032">
    <property type="entry name" value="Retrovirus-related Pol polyprotein from transposon 297-like Protein"/>
    <property type="match status" value="1"/>
</dbReference>
<dbReference type="Gene3D" id="1.10.340.70">
    <property type="match status" value="1"/>
</dbReference>
<evidence type="ECO:0000256" key="1">
    <source>
        <dbReference type="ARBA" id="ARBA00039658"/>
    </source>
</evidence>
<dbReference type="SUPFAM" id="SSF53098">
    <property type="entry name" value="Ribonuclease H-like"/>
    <property type="match status" value="1"/>
</dbReference>
<feature type="domain" description="Integrase catalytic" evidence="2">
    <location>
        <begin position="266"/>
        <end position="424"/>
    </location>
</feature>
<dbReference type="AlphaFoldDB" id="A0A8C2CBN8"/>
<evidence type="ECO:0000259" key="2">
    <source>
        <dbReference type="PROSITE" id="PS50994"/>
    </source>
</evidence>
<organism evidence="3 4">
    <name type="scientific">Cyprinus carpio</name>
    <name type="common">Common carp</name>
    <dbReference type="NCBI Taxonomy" id="7962"/>
    <lineage>
        <taxon>Eukaryota</taxon>
        <taxon>Metazoa</taxon>
        <taxon>Chordata</taxon>
        <taxon>Craniata</taxon>
        <taxon>Vertebrata</taxon>
        <taxon>Euteleostomi</taxon>
        <taxon>Actinopterygii</taxon>
        <taxon>Neopterygii</taxon>
        <taxon>Teleostei</taxon>
        <taxon>Ostariophysi</taxon>
        <taxon>Cypriniformes</taxon>
        <taxon>Cyprinidae</taxon>
        <taxon>Cyprininae</taxon>
        <taxon>Cyprinus</taxon>
    </lineage>
</organism>
<dbReference type="Pfam" id="PF00665">
    <property type="entry name" value="rve"/>
    <property type="match status" value="1"/>
</dbReference>
<dbReference type="PANTHER" id="PTHR37984:SF15">
    <property type="entry name" value="INTEGRASE CATALYTIC DOMAIN-CONTAINING PROTEIN"/>
    <property type="match status" value="1"/>
</dbReference>
<dbReference type="InterPro" id="IPR050951">
    <property type="entry name" value="Retrovirus_Pol_polyprotein"/>
</dbReference>
<dbReference type="PANTHER" id="PTHR37984">
    <property type="entry name" value="PROTEIN CBG26694"/>
    <property type="match status" value="1"/>
</dbReference>
<dbReference type="InterPro" id="IPR012337">
    <property type="entry name" value="RNaseH-like_sf"/>
</dbReference>
<dbReference type="InterPro" id="IPR054465">
    <property type="entry name" value="Integrase_p58-like_C"/>
</dbReference>
<dbReference type="Pfam" id="PF17921">
    <property type="entry name" value="Integrase_H2C2"/>
    <property type="match status" value="1"/>
</dbReference>
<dbReference type="PROSITE" id="PS50994">
    <property type="entry name" value="INTEGRASE"/>
    <property type="match status" value="1"/>
</dbReference>
<sequence length="756" mass="84215">MEVVKVPLHRIYVKSDLVTGFVNVGVRSALPVPGVSFILGNDLAGGRVLPALEVVDNPMLTPESDELAQTYPELFSACVLTRAQVKNKGDEVVLNDTFLCVADEFGKVSAQGDPVSKDLEVTKVHVLLPLSVTREEVVEAQKTDGTLSKCFIAARDGKDKGASYIIDNVLLVRKWQPTTTVSDEGASVYQVVIPSVYRPHVLSLAHDHVLSGHLGVTKTYGRILRHFFWPGRKKDVANFCHSCHTCQYMGKQNQVIPPAPLVPIPALGEPFESVIVDCVGPLPKTKSGNQFVLTIMCSATRYPEAIPLRTITAKAVIKSLIKFFSTFGLPKFVQTDQGTNFLSKLFKQVLSSLNIKHWVSSPYHPESQGALERFHQTLKSMLKRYCVETGNKWDEGIPFILFAIRETVQESLRFSPADLVFRHSVRGPLKVLKEQMLGISCDLSSKVNVLDYVCRLRERVQNACDLAKDFLSRAQSNMKKRFDKKTVLCSFSVGDRVLVVLPIPGSALSARFAGPYEIVGKKRETDYVIKTPDRKRQRRVCHINMLKTYHSRDNVLVKSPTEEIAGPAISPVAVNCHVGASSAGVLTDEDGLTLRTDPLSGARVSNSEVLSDLSNFLVGLTESQKQDVMALIRGFSAICGDIPTQTRVLYHDINVKDVHPIKQHPYRINATKRSLMREEVDYLVREGLAELSSSPWSLPCLLVPKSDGNYRFCTDYHKINAVTEFLRFFFFCILLYNRPGSSEQESMSRDFHLCNT</sequence>
<dbReference type="GO" id="GO:0003676">
    <property type="term" value="F:nucleic acid binding"/>
    <property type="evidence" value="ECO:0007669"/>
    <property type="project" value="InterPro"/>
</dbReference>
<name>A0A8C2CBN8_CYPCA</name>
<evidence type="ECO:0000313" key="4">
    <source>
        <dbReference type="Proteomes" id="UP000694701"/>
    </source>
</evidence>
<protein>
    <recommendedName>
        <fullName evidence="1">Gypsy retrotransposon integrase-like protein 1</fullName>
    </recommendedName>
</protein>
<dbReference type="Proteomes" id="UP000694701">
    <property type="component" value="Unplaced"/>
</dbReference>
<dbReference type="GO" id="GO:0015074">
    <property type="term" value="P:DNA integration"/>
    <property type="evidence" value="ECO:0007669"/>
    <property type="project" value="InterPro"/>
</dbReference>
<evidence type="ECO:0000313" key="3">
    <source>
        <dbReference type="Ensembl" id="ENSCCRP00020009643.1"/>
    </source>
</evidence>
<dbReference type="Ensembl" id="ENSCCRT00020010731.1">
    <property type="protein sequence ID" value="ENSCCRP00020009643.1"/>
    <property type="gene ID" value="ENSCCRG00020004968.1"/>
</dbReference>